<proteinExistence type="predicted"/>
<sequence>MLKVNEPSDAITAMQPDWAKVDALVGGTKAMRAAGKAYLPQWPSEKDASYEYRLKTSTLFNAFSHTVENMAGKPFSEPIAFDKVDETIQTWFDNIDLAGRNLHVFANEVLKSGLKYGLTHILVDYQRTEGVQTLADEKAMGARPYVIHIPPGAILGWMSDVVHGVEMLTQVRILENVTVPDGSFGTKLIQQVRVLEVGKWATFRKGTDGEWAKFDSGAVMQKAGVPLNFIPLVTYYGKRTGFMTADLPLGDLADLNIKHWQSTSDQDSILHTARVPILAVFGDDRDEDNSKPVVIGAGSIFNLPLGADAKFVEHTGAAIGAGRQSLQDLEAQMRLIGAELLIDATGDVSATQAALDTAQQQSKLSAMVQNLEDTLDQVTDIMSAWAGITNDGDITIFKDFAKASVTGQTEIMLTNATTLNLISPETWFSEMKRRGVIDPDALWADEQERLSLHAPMLPNIPPAVVPPVPAVIPPENVEA</sequence>
<dbReference type="AlphaFoldDB" id="A0A2S9GY60"/>
<name>A0A2S9GY60_9BURK</name>
<evidence type="ECO:0000313" key="2">
    <source>
        <dbReference type="EMBL" id="PRC92665.1"/>
    </source>
</evidence>
<dbReference type="Pfam" id="PF13264">
    <property type="entry name" value="DUF4055"/>
    <property type="match status" value="1"/>
</dbReference>
<dbReference type="RefSeq" id="WP_105532475.1">
    <property type="nucleotide sequence ID" value="NZ_PUGF01000012.1"/>
</dbReference>
<gene>
    <name evidence="2" type="ORF">S2091_2720</name>
</gene>
<dbReference type="EMBL" id="PUGF01000012">
    <property type="protein sequence ID" value="PRC92665.1"/>
    <property type="molecule type" value="Genomic_DNA"/>
</dbReference>
<evidence type="ECO:0000259" key="1">
    <source>
        <dbReference type="Pfam" id="PF13264"/>
    </source>
</evidence>
<reference evidence="2 3" key="1">
    <citation type="submission" date="2018-02" db="EMBL/GenBank/DDBJ databases">
        <title>Solimicrobium silvestre gen. nov., sp. nov., isolated from alpine forest soil.</title>
        <authorList>
            <person name="Margesin R."/>
            <person name="Albuquerque L."/>
            <person name="Zhang D.-C."/>
            <person name="Froufe H.J.C."/>
            <person name="Severino R."/>
            <person name="Roxo I."/>
            <person name="Egas C."/>
            <person name="Da Costa M.S."/>
        </authorList>
    </citation>
    <scope>NUCLEOTIDE SEQUENCE [LARGE SCALE GENOMIC DNA]</scope>
    <source>
        <strain evidence="2 3">S20-91</strain>
    </source>
</reference>
<protein>
    <recommendedName>
        <fullName evidence="1">DUF4055 domain-containing protein</fullName>
    </recommendedName>
</protein>
<dbReference type="Proteomes" id="UP000237839">
    <property type="component" value="Unassembled WGS sequence"/>
</dbReference>
<dbReference type="InterPro" id="IPR025129">
    <property type="entry name" value="DUF4055"/>
</dbReference>
<feature type="domain" description="DUF4055" evidence="1">
    <location>
        <begin position="248"/>
        <end position="386"/>
    </location>
</feature>
<comment type="caution">
    <text evidence="2">The sequence shown here is derived from an EMBL/GenBank/DDBJ whole genome shotgun (WGS) entry which is preliminary data.</text>
</comment>
<keyword evidence="3" id="KW-1185">Reference proteome</keyword>
<accession>A0A2S9GY60</accession>
<dbReference type="OrthoDB" id="6668483at2"/>
<organism evidence="2 3">
    <name type="scientific">Solimicrobium silvestre</name>
    <dbReference type="NCBI Taxonomy" id="2099400"/>
    <lineage>
        <taxon>Bacteria</taxon>
        <taxon>Pseudomonadati</taxon>
        <taxon>Pseudomonadota</taxon>
        <taxon>Betaproteobacteria</taxon>
        <taxon>Burkholderiales</taxon>
        <taxon>Oxalobacteraceae</taxon>
        <taxon>Solimicrobium</taxon>
    </lineage>
</organism>
<evidence type="ECO:0000313" key="3">
    <source>
        <dbReference type="Proteomes" id="UP000237839"/>
    </source>
</evidence>